<name>A0A6A4VVH4_AMPAM</name>
<dbReference type="AlphaFoldDB" id="A0A6A4VVH4"/>
<dbReference type="OrthoDB" id="6373551at2759"/>
<protein>
    <submittedName>
        <fullName evidence="2">Protein Flattop</fullName>
    </submittedName>
</protein>
<feature type="region of interest" description="Disordered" evidence="1">
    <location>
        <begin position="162"/>
        <end position="199"/>
    </location>
</feature>
<evidence type="ECO:0000313" key="3">
    <source>
        <dbReference type="Proteomes" id="UP000440578"/>
    </source>
</evidence>
<evidence type="ECO:0000256" key="1">
    <source>
        <dbReference type="SAM" id="MobiDB-lite"/>
    </source>
</evidence>
<organism evidence="2 3">
    <name type="scientific">Amphibalanus amphitrite</name>
    <name type="common">Striped barnacle</name>
    <name type="synonym">Balanus amphitrite</name>
    <dbReference type="NCBI Taxonomy" id="1232801"/>
    <lineage>
        <taxon>Eukaryota</taxon>
        <taxon>Metazoa</taxon>
        <taxon>Ecdysozoa</taxon>
        <taxon>Arthropoda</taxon>
        <taxon>Crustacea</taxon>
        <taxon>Multicrustacea</taxon>
        <taxon>Cirripedia</taxon>
        <taxon>Thoracica</taxon>
        <taxon>Thoracicalcarea</taxon>
        <taxon>Balanomorpha</taxon>
        <taxon>Balanoidea</taxon>
        <taxon>Balanidae</taxon>
        <taxon>Amphibalaninae</taxon>
        <taxon>Amphibalanus</taxon>
    </lineage>
</organism>
<feature type="compositionally biased region" description="Basic and acidic residues" evidence="1">
    <location>
        <begin position="86"/>
        <end position="100"/>
    </location>
</feature>
<dbReference type="Pfam" id="PF22611">
    <property type="entry name" value="CFAP126"/>
    <property type="match status" value="1"/>
</dbReference>
<accession>A0A6A4VVH4</accession>
<reference evidence="2 3" key="1">
    <citation type="submission" date="2019-07" db="EMBL/GenBank/DDBJ databases">
        <title>Draft genome assembly of a fouling barnacle, Amphibalanus amphitrite (Darwin, 1854): The first reference genome for Thecostraca.</title>
        <authorList>
            <person name="Kim W."/>
        </authorList>
    </citation>
    <scope>NUCLEOTIDE SEQUENCE [LARGE SCALE GENOMIC DNA]</scope>
    <source>
        <strain evidence="2">SNU_AA5</strain>
        <tissue evidence="2">Soma without cirri and trophi</tissue>
    </source>
</reference>
<feature type="region of interest" description="Disordered" evidence="1">
    <location>
        <begin position="1"/>
        <end position="32"/>
    </location>
</feature>
<dbReference type="Proteomes" id="UP000440578">
    <property type="component" value="Unassembled WGS sequence"/>
</dbReference>
<dbReference type="InterPro" id="IPR038797">
    <property type="entry name" value="Fltp"/>
</dbReference>
<sequence>MFEQQYDPRRIGNWELPDTPDSLPKPRHGSTRFIANDRGHLLEGYQNILRAPQGGEMAPEGRHDRPKGAVAAHKGDGPADPTSGRPELEELRTLERDRRAASASSEGQHASQPAITAGQFARALRRENFSHWPIVEPLSDAALLAEPPPGKQAERTVALRPLLHPGPTNCTKNVVVRPRTAPTPDTKAPTPDTKPPLLTRRPTTALARKTTTTTGTQTGTGCKRFARACAACQLVRRPERPLETVSSEFRPALRAGRANWRPEVRPNVPQSRRRPRLAVHRPEPPPPHRVTTLTPPFAMWADRRRDEYPARHRLQTTYGLMTRTALQPRRARSFQSLVYQ</sequence>
<feature type="region of interest" description="Disordered" evidence="1">
    <location>
        <begin position="263"/>
        <end position="293"/>
    </location>
</feature>
<feature type="compositionally biased region" description="Low complexity" evidence="1">
    <location>
        <begin position="177"/>
        <end position="199"/>
    </location>
</feature>
<dbReference type="EMBL" id="VIIS01001750">
    <property type="protein sequence ID" value="KAF0293401.1"/>
    <property type="molecule type" value="Genomic_DNA"/>
</dbReference>
<keyword evidence="3" id="KW-1185">Reference proteome</keyword>
<feature type="compositionally biased region" description="Polar residues" evidence="1">
    <location>
        <begin position="102"/>
        <end position="114"/>
    </location>
</feature>
<gene>
    <name evidence="2" type="ORF">FJT64_008792</name>
</gene>
<feature type="region of interest" description="Disordered" evidence="1">
    <location>
        <begin position="51"/>
        <end position="115"/>
    </location>
</feature>
<proteinExistence type="predicted"/>
<feature type="compositionally biased region" description="Basic and acidic residues" evidence="1">
    <location>
        <begin position="1"/>
        <end position="12"/>
    </location>
</feature>
<evidence type="ECO:0000313" key="2">
    <source>
        <dbReference type="EMBL" id="KAF0293401.1"/>
    </source>
</evidence>
<comment type="caution">
    <text evidence="2">The sequence shown here is derived from an EMBL/GenBank/DDBJ whole genome shotgun (WGS) entry which is preliminary data.</text>
</comment>
<feature type="compositionally biased region" description="Basic and acidic residues" evidence="1">
    <location>
        <begin position="59"/>
        <end position="77"/>
    </location>
</feature>